<evidence type="ECO:0000259" key="2">
    <source>
        <dbReference type="Pfam" id="PF13470"/>
    </source>
</evidence>
<name>A0A0G1M2P4_9BACT</name>
<evidence type="ECO:0000313" key="3">
    <source>
        <dbReference type="EMBL" id="KKU02486.1"/>
    </source>
</evidence>
<accession>A0A0G1M2P4</accession>
<dbReference type="EMBL" id="LCKS01000013">
    <property type="protein sequence ID" value="KKU02486.1"/>
    <property type="molecule type" value="Genomic_DNA"/>
</dbReference>
<dbReference type="AlphaFoldDB" id="A0A0G1M2P4"/>
<sequence length="216" mass="24297">MFMARTEEERKRVARQYNAEHKRRSGARWGAVEPDDDPSKLIKVHGRRGRGRVQEVPHQQLGPTKLYAVLDTNVVLEGVGSPGDSDCRNIVCMVEEGKLSLLKMPKIEDEVLRFAEMAAEPESVELDDKARERLYYLMAGAASLFQGNRKDYSNLLPEDPSDAVFIHALNKAGKLFGADRVWLVSRDSDLFRSNNPSILNPSDFIERMKAVGILAL</sequence>
<dbReference type="InterPro" id="IPR002716">
    <property type="entry name" value="PIN_dom"/>
</dbReference>
<comment type="caution">
    <text evidence="3">The sequence shown here is derived from an EMBL/GenBank/DDBJ whole genome shotgun (WGS) entry which is preliminary data.</text>
</comment>
<proteinExistence type="predicted"/>
<evidence type="ECO:0000256" key="1">
    <source>
        <dbReference type="SAM" id="MobiDB-lite"/>
    </source>
</evidence>
<reference evidence="3 4" key="1">
    <citation type="journal article" date="2015" name="Nature">
        <title>rRNA introns, odd ribosomes, and small enigmatic genomes across a large radiation of phyla.</title>
        <authorList>
            <person name="Brown C.T."/>
            <person name="Hug L.A."/>
            <person name="Thomas B.C."/>
            <person name="Sharon I."/>
            <person name="Castelle C.J."/>
            <person name="Singh A."/>
            <person name="Wilkins M.J."/>
            <person name="Williams K.H."/>
            <person name="Banfield J.F."/>
        </authorList>
    </citation>
    <scope>NUCLEOTIDE SEQUENCE [LARGE SCALE GENOMIC DNA]</scope>
</reference>
<gene>
    <name evidence="3" type="ORF">UX05_C0013G0009</name>
</gene>
<dbReference type="Pfam" id="PF13470">
    <property type="entry name" value="PIN_3"/>
    <property type="match status" value="1"/>
</dbReference>
<evidence type="ECO:0000313" key="4">
    <source>
        <dbReference type="Proteomes" id="UP000034264"/>
    </source>
</evidence>
<feature type="compositionally biased region" description="Basic and acidic residues" evidence="1">
    <location>
        <begin position="1"/>
        <end position="11"/>
    </location>
</feature>
<organism evidence="3 4">
    <name type="scientific">Candidatus Amesbacteria bacterium GW2011_GWC2_45_19</name>
    <dbReference type="NCBI Taxonomy" id="1618366"/>
    <lineage>
        <taxon>Bacteria</taxon>
        <taxon>Candidatus Amesiibacteriota</taxon>
    </lineage>
</organism>
<dbReference type="Proteomes" id="UP000034264">
    <property type="component" value="Unassembled WGS sequence"/>
</dbReference>
<feature type="domain" description="PIN" evidence="2">
    <location>
        <begin position="68"/>
        <end position="172"/>
    </location>
</feature>
<protein>
    <recommendedName>
        <fullName evidence="2">PIN domain-containing protein</fullName>
    </recommendedName>
</protein>
<feature type="region of interest" description="Disordered" evidence="1">
    <location>
        <begin position="1"/>
        <end position="38"/>
    </location>
</feature>